<comment type="caution">
    <text evidence="3">The sequence shown here is derived from an EMBL/GenBank/DDBJ whole genome shotgun (WGS) entry which is preliminary data.</text>
</comment>
<name>A0ABS8L2Y8_9HYPH</name>
<sequence>MSQAFAVIREAMKKKGMVAIGRLVMSTRERVCAIEIEEDGLVLTTLRTAEEVRTLDEIGHSDLPKPDSQMLDIAEKIVAQQSGEFDASEFNDRYEDALRDLIE</sequence>
<gene>
    <name evidence="3" type="ORF">LJ725_27390</name>
</gene>
<dbReference type="InterPro" id="IPR009187">
    <property type="entry name" value="Prok_Ku"/>
</dbReference>
<dbReference type="PANTHER" id="PTHR41251:SF1">
    <property type="entry name" value="NON-HOMOLOGOUS END JOINING PROTEIN KU"/>
    <property type="match status" value="1"/>
</dbReference>
<proteinExistence type="predicted"/>
<organism evidence="3 4">
    <name type="scientific">Reyranella aquatilis</name>
    <dbReference type="NCBI Taxonomy" id="2035356"/>
    <lineage>
        <taxon>Bacteria</taxon>
        <taxon>Pseudomonadati</taxon>
        <taxon>Pseudomonadota</taxon>
        <taxon>Alphaproteobacteria</taxon>
        <taxon>Hyphomicrobiales</taxon>
        <taxon>Reyranellaceae</taxon>
        <taxon>Reyranella</taxon>
    </lineage>
</organism>
<feature type="domain" description="Ku" evidence="2">
    <location>
        <begin position="3"/>
        <end position="72"/>
    </location>
</feature>
<reference evidence="3 4" key="1">
    <citation type="submission" date="2021-11" db="EMBL/GenBank/DDBJ databases">
        <authorList>
            <person name="Lee D.-H."/>
            <person name="Kim S.-B."/>
        </authorList>
    </citation>
    <scope>NUCLEOTIDE SEQUENCE [LARGE SCALE GENOMIC DNA]</scope>
    <source>
        <strain evidence="3 4">KCTC 52223</strain>
    </source>
</reference>
<dbReference type="Pfam" id="PF02735">
    <property type="entry name" value="Ku"/>
    <property type="match status" value="1"/>
</dbReference>
<dbReference type="InterPro" id="IPR006164">
    <property type="entry name" value="DNA_bd_Ku70/Ku80"/>
</dbReference>
<dbReference type="Proteomes" id="UP001198862">
    <property type="component" value="Unassembled WGS sequence"/>
</dbReference>
<keyword evidence="4" id="KW-1185">Reference proteome</keyword>
<evidence type="ECO:0000256" key="1">
    <source>
        <dbReference type="ARBA" id="ARBA00023125"/>
    </source>
</evidence>
<accession>A0ABS8L2Y8</accession>
<evidence type="ECO:0000313" key="4">
    <source>
        <dbReference type="Proteomes" id="UP001198862"/>
    </source>
</evidence>
<keyword evidence="1" id="KW-0238">DNA-binding</keyword>
<dbReference type="SUPFAM" id="SSF100939">
    <property type="entry name" value="SPOC domain-like"/>
    <property type="match status" value="1"/>
</dbReference>
<dbReference type="RefSeq" id="WP_329958402.1">
    <property type="nucleotide sequence ID" value="NZ_JAJISD010000017.1"/>
</dbReference>
<protein>
    <recommendedName>
        <fullName evidence="2">Ku domain-containing protein</fullName>
    </recommendedName>
</protein>
<dbReference type="InterPro" id="IPR016194">
    <property type="entry name" value="SPOC-like_C_dom_sf"/>
</dbReference>
<evidence type="ECO:0000259" key="2">
    <source>
        <dbReference type="Pfam" id="PF02735"/>
    </source>
</evidence>
<dbReference type="EMBL" id="JAJISD010000017">
    <property type="protein sequence ID" value="MCC8432714.1"/>
    <property type="molecule type" value="Genomic_DNA"/>
</dbReference>
<evidence type="ECO:0000313" key="3">
    <source>
        <dbReference type="EMBL" id="MCC8432714.1"/>
    </source>
</evidence>
<dbReference type="PANTHER" id="PTHR41251">
    <property type="entry name" value="NON-HOMOLOGOUS END JOINING PROTEIN KU"/>
    <property type="match status" value="1"/>
</dbReference>